<dbReference type="Pfam" id="PF12900">
    <property type="entry name" value="Pyridox_ox_2"/>
    <property type="match status" value="1"/>
</dbReference>
<accession>A0A7Y6M2F1</accession>
<reference evidence="2 3" key="1">
    <citation type="submission" date="2020-06" db="EMBL/GenBank/DDBJ databases">
        <title>Nonomuraea sp. SMC257, a novel actinomycete isolated from soil.</title>
        <authorList>
            <person name="Chanama M."/>
        </authorList>
    </citation>
    <scope>NUCLEOTIDE SEQUENCE [LARGE SCALE GENOMIC DNA]</scope>
    <source>
        <strain evidence="2 3">SMC257</strain>
    </source>
</reference>
<keyword evidence="3" id="KW-1185">Reference proteome</keyword>
<sequence length="216" mass="22852">MSDLGSFGRRVAERRASLGLTREQLAGQAGVDAGYVRYLEEQSDSSAREVADRLAGALGTTVAELLDETPVGAGEAAPGADLAELDEKECLRLIAPGGVGRIAFEGRYGLTVLPVNYRLSDGGAIVFRTTPGGATDADLRTGMRGVEYKVAFEVDRVHELTGGGWSVLVQGSLHHVTDEEEAAAAATGVEPWAGGDRRQYLQIRPSRVTGRRILTG</sequence>
<dbReference type="Gene3D" id="2.30.110.10">
    <property type="entry name" value="Electron Transport, Fmn-binding Protein, Chain A"/>
    <property type="match status" value="1"/>
</dbReference>
<evidence type="ECO:0000313" key="3">
    <source>
        <dbReference type="Proteomes" id="UP000586042"/>
    </source>
</evidence>
<dbReference type="RefSeq" id="WP_175588506.1">
    <property type="nucleotide sequence ID" value="NZ_JABWGN010000002.1"/>
</dbReference>
<dbReference type="SMART" id="SM00530">
    <property type="entry name" value="HTH_XRE"/>
    <property type="match status" value="1"/>
</dbReference>
<dbReference type="PROSITE" id="PS50943">
    <property type="entry name" value="HTH_CROC1"/>
    <property type="match status" value="1"/>
</dbReference>
<dbReference type="CDD" id="cd00093">
    <property type="entry name" value="HTH_XRE"/>
    <property type="match status" value="1"/>
</dbReference>
<feature type="domain" description="HTH cro/C1-type" evidence="1">
    <location>
        <begin position="11"/>
        <end position="65"/>
    </location>
</feature>
<dbReference type="Proteomes" id="UP000586042">
    <property type="component" value="Unassembled WGS sequence"/>
</dbReference>
<dbReference type="InterPro" id="IPR010982">
    <property type="entry name" value="Lambda_DNA-bd_dom_sf"/>
</dbReference>
<organism evidence="2 3">
    <name type="scientific">Nonomuraea montanisoli</name>
    <dbReference type="NCBI Taxonomy" id="2741721"/>
    <lineage>
        <taxon>Bacteria</taxon>
        <taxon>Bacillati</taxon>
        <taxon>Actinomycetota</taxon>
        <taxon>Actinomycetes</taxon>
        <taxon>Streptosporangiales</taxon>
        <taxon>Streptosporangiaceae</taxon>
        <taxon>Nonomuraea</taxon>
    </lineage>
</organism>
<dbReference type="Pfam" id="PF13560">
    <property type="entry name" value="HTH_31"/>
    <property type="match status" value="1"/>
</dbReference>
<gene>
    <name evidence="2" type="ORF">HTZ77_06645</name>
</gene>
<comment type="caution">
    <text evidence="2">The sequence shown here is derived from an EMBL/GenBank/DDBJ whole genome shotgun (WGS) entry which is preliminary data.</text>
</comment>
<protein>
    <submittedName>
        <fullName evidence="2">Pyridoxamine 5'-phosphate oxidase family protein</fullName>
    </submittedName>
</protein>
<name>A0A7Y6M2F1_9ACTN</name>
<dbReference type="SUPFAM" id="SSF47413">
    <property type="entry name" value="lambda repressor-like DNA-binding domains"/>
    <property type="match status" value="1"/>
</dbReference>
<dbReference type="SUPFAM" id="SSF50475">
    <property type="entry name" value="FMN-binding split barrel"/>
    <property type="match status" value="1"/>
</dbReference>
<dbReference type="Gene3D" id="1.10.260.40">
    <property type="entry name" value="lambda repressor-like DNA-binding domains"/>
    <property type="match status" value="1"/>
</dbReference>
<dbReference type="InterPro" id="IPR012349">
    <property type="entry name" value="Split_barrel_FMN-bd"/>
</dbReference>
<dbReference type="EMBL" id="JABWGN010000002">
    <property type="protein sequence ID" value="NUW31099.1"/>
    <property type="molecule type" value="Genomic_DNA"/>
</dbReference>
<proteinExistence type="predicted"/>
<evidence type="ECO:0000259" key="1">
    <source>
        <dbReference type="PROSITE" id="PS50943"/>
    </source>
</evidence>
<dbReference type="GO" id="GO:0003677">
    <property type="term" value="F:DNA binding"/>
    <property type="evidence" value="ECO:0007669"/>
    <property type="project" value="InterPro"/>
</dbReference>
<evidence type="ECO:0000313" key="2">
    <source>
        <dbReference type="EMBL" id="NUW31099.1"/>
    </source>
</evidence>
<dbReference type="AlphaFoldDB" id="A0A7Y6M2F1"/>
<dbReference type="InterPro" id="IPR001387">
    <property type="entry name" value="Cro/C1-type_HTH"/>
</dbReference>
<dbReference type="InterPro" id="IPR024747">
    <property type="entry name" value="Pyridox_Oxase-rel"/>
</dbReference>